<evidence type="ECO:0000256" key="1">
    <source>
        <dbReference type="ARBA" id="ARBA00022737"/>
    </source>
</evidence>
<dbReference type="FunFam" id="1.10.238.10:FF:000178">
    <property type="entry name" value="Calmodulin-2 A"/>
    <property type="match status" value="1"/>
</dbReference>
<evidence type="ECO:0000313" key="6">
    <source>
        <dbReference type="Proteomes" id="UP000494106"/>
    </source>
</evidence>
<organism evidence="5 7">
    <name type="scientific">Arctia plantaginis</name>
    <name type="common">Wood tiger moth</name>
    <name type="synonym">Phalaena plantaginis</name>
    <dbReference type="NCBI Taxonomy" id="874455"/>
    <lineage>
        <taxon>Eukaryota</taxon>
        <taxon>Metazoa</taxon>
        <taxon>Ecdysozoa</taxon>
        <taxon>Arthropoda</taxon>
        <taxon>Hexapoda</taxon>
        <taxon>Insecta</taxon>
        <taxon>Pterygota</taxon>
        <taxon>Neoptera</taxon>
        <taxon>Endopterygota</taxon>
        <taxon>Lepidoptera</taxon>
        <taxon>Glossata</taxon>
        <taxon>Ditrysia</taxon>
        <taxon>Noctuoidea</taxon>
        <taxon>Erebidae</taxon>
        <taxon>Arctiinae</taxon>
        <taxon>Arctia</taxon>
    </lineage>
</organism>
<feature type="compositionally biased region" description="Basic and acidic residues" evidence="2">
    <location>
        <begin position="72"/>
        <end position="82"/>
    </location>
</feature>
<accession>A0A8S0ZRS3</accession>
<dbReference type="InterPro" id="IPR050230">
    <property type="entry name" value="CALM/Myosin/TropC-like"/>
</dbReference>
<feature type="compositionally biased region" description="Basic and acidic residues" evidence="2">
    <location>
        <begin position="42"/>
        <end position="63"/>
    </location>
</feature>
<evidence type="ECO:0000313" key="5">
    <source>
        <dbReference type="EMBL" id="CAB3236000.1"/>
    </source>
</evidence>
<reference evidence="6 7" key="1">
    <citation type="submission" date="2020-04" db="EMBL/GenBank/DDBJ databases">
        <authorList>
            <person name="Wallbank WR R."/>
            <person name="Pardo Diaz C."/>
            <person name="Kozak K."/>
            <person name="Martin S."/>
            <person name="Jiggins C."/>
            <person name="Moest M."/>
            <person name="Warren A I."/>
            <person name="Byers J.R.P. K."/>
            <person name="Montejo-Kovacevich G."/>
            <person name="Yen C E."/>
        </authorList>
    </citation>
    <scope>NUCLEOTIDE SEQUENCE [LARGE SCALE GENOMIC DNA]</scope>
</reference>
<feature type="region of interest" description="Disordered" evidence="2">
    <location>
        <begin position="1"/>
        <end position="99"/>
    </location>
</feature>
<dbReference type="GO" id="GO:0005509">
    <property type="term" value="F:calcium ion binding"/>
    <property type="evidence" value="ECO:0007669"/>
    <property type="project" value="InterPro"/>
</dbReference>
<keyword evidence="6" id="KW-1185">Reference proteome</keyword>
<comment type="caution">
    <text evidence="5">The sequence shown here is derived from an EMBL/GenBank/DDBJ whole genome shotgun (WGS) entry which is preliminary data.</text>
</comment>
<evidence type="ECO:0000259" key="3">
    <source>
        <dbReference type="PROSITE" id="PS50222"/>
    </source>
</evidence>
<gene>
    <name evidence="4" type="ORF">APLA_LOCUS3663</name>
    <name evidence="5" type="ORF">APLA_LOCUS7179</name>
</gene>
<dbReference type="PANTHER" id="PTHR23048:SF0">
    <property type="entry name" value="CALMODULIN LIKE 3"/>
    <property type="match status" value="1"/>
</dbReference>
<dbReference type="Pfam" id="PF13499">
    <property type="entry name" value="EF-hand_7"/>
    <property type="match status" value="1"/>
</dbReference>
<dbReference type="OrthoDB" id="191686at2759"/>
<dbReference type="SUPFAM" id="SSF47473">
    <property type="entry name" value="EF-hand"/>
    <property type="match status" value="1"/>
</dbReference>
<evidence type="ECO:0000256" key="2">
    <source>
        <dbReference type="SAM" id="MobiDB-lite"/>
    </source>
</evidence>
<dbReference type="Gene3D" id="1.10.238.10">
    <property type="entry name" value="EF-hand"/>
    <property type="match status" value="1"/>
</dbReference>
<dbReference type="Proteomes" id="UP000494256">
    <property type="component" value="Unassembled WGS sequence"/>
</dbReference>
<dbReference type="PANTHER" id="PTHR23048">
    <property type="entry name" value="MYOSIN LIGHT CHAIN 1, 3"/>
    <property type="match status" value="1"/>
</dbReference>
<evidence type="ECO:0000313" key="7">
    <source>
        <dbReference type="Proteomes" id="UP000494256"/>
    </source>
</evidence>
<protein>
    <recommendedName>
        <fullName evidence="3">EF-hand domain-containing protein</fullName>
    </recommendedName>
</protein>
<proteinExistence type="predicted"/>
<feature type="compositionally biased region" description="Basic and acidic residues" evidence="2">
    <location>
        <begin position="16"/>
        <end position="35"/>
    </location>
</feature>
<dbReference type="InterPro" id="IPR011992">
    <property type="entry name" value="EF-hand-dom_pair"/>
</dbReference>
<feature type="compositionally biased region" description="Acidic residues" evidence="2">
    <location>
        <begin position="86"/>
        <end position="95"/>
    </location>
</feature>
<keyword evidence="1" id="KW-0677">Repeat</keyword>
<dbReference type="InterPro" id="IPR002048">
    <property type="entry name" value="EF_hand_dom"/>
</dbReference>
<dbReference type="EMBL" id="CADEBC010000346">
    <property type="protein sequence ID" value="CAB3228528.1"/>
    <property type="molecule type" value="Genomic_DNA"/>
</dbReference>
<dbReference type="PROSITE" id="PS50222">
    <property type="entry name" value="EF_HAND_2"/>
    <property type="match status" value="1"/>
</dbReference>
<evidence type="ECO:0000313" key="4">
    <source>
        <dbReference type="EMBL" id="CAB3228528.1"/>
    </source>
</evidence>
<dbReference type="AlphaFoldDB" id="A0A8S0ZRS3"/>
<dbReference type="EMBL" id="CADEBD010000300">
    <property type="protein sequence ID" value="CAB3236000.1"/>
    <property type="molecule type" value="Genomic_DNA"/>
</dbReference>
<sequence length="342" mass="38485">MAEEVPADTVTDITEDDKTKPTEDTEHGKGEHIEGEAVEGVEGEHIEGEHVEGEHVEGEHVEGEQVEGEQVEGEHIEGEHVQGEQTEGEQTETEGEERVLGEGEEVMGEGLEVEQAPEVVETKKEEEMIVEEEEAYVEPPPPDPAAPYDLSDSKELLREPFSLRPDQLAEVEQLWAFYQDYTPAYTDIDNYITKKELIYMLKALMLTTHTPEQLDELIAYCVRPPHPKGHITFDQFLKMVTIRQRSMVIEEELRAALQLLDPGKTGSMDREFFRELLLTSGNKMTPKQVQTLIKEVDIANDGTIGVEDVVGTMGIDLNTEDIIMLRQAVYGRDTPAVDEEED</sequence>
<feature type="domain" description="EF-hand" evidence="3">
    <location>
        <begin position="248"/>
        <end position="283"/>
    </location>
</feature>
<name>A0A8S0ZRS3_ARCPL</name>
<dbReference type="GO" id="GO:0016460">
    <property type="term" value="C:myosin II complex"/>
    <property type="evidence" value="ECO:0007669"/>
    <property type="project" value="TreeGrafter"/>
</dbReference>
<dbReference type="Proteomes" id="UP000494106">
    <property type="component" value="Unassembled WGS sequence"/>
</dbReference>